<proteinExistence type="predicted"/>
<sequence>MKKVMVLLFSFAELDKVINHSFNLLNDDDELEVVAIVGEEVSSSLSHLITDVGFLGDKVSSDVEDAVVNEYQDRAEKSLERITDRAEVDSQHLEVEKLTKISLDELKDKLVRDDIDHLVINYTEDQFLSNEVLDYDFNEFLSNINMPYEVYFDGELSKTNN</sequence>
<dbReference type="EMBL" id="JAFBDQ010000024">
    <property type="protein sequence ID" value="MBM7558075.1"/>
    <property type="molecule type" value="Genomic_DNA"/>
</dbReference>
<dbReference type="GO" id="GO:0004322">
    <property type="term" value="F:ferroxidase activity"/>
    <property type="evidence" value="ECO:0007669"/>
    <property type="project" value="UniProtKB-EC"/>
</dbReference>
<dbReference type="EC" id="1.16.3.1" evidence="1"/>
<organism evidence="1 2">
    <name type="scientific">Halanaerobacter jeridensis</name>
    <dbReference type="NCBI Taxonomy" id="706427"/>
    <lineage>
        <taxon>Bacteria</taxon>
        <taxon>Bacillati</taxon>
        <taxon>Bacillota</taxon>
        <taxon>Clostridia</taxon>
        <taxon>Halanaerobiales</taxon>
        <taxon>Halobacteroidaceae</taxon>
        <taxon>Halanaerobacter</taxon>
    </lineage>
</organism>
<gene>
    <name evidence="1" type="ORF">JOC47_002945</name>
</gene>
<reference evidence="1" key="1">
    <citation type="submission" date="2021-01" db="EMBL/GenBank/DDBJ databases">
        <title>Genomic Encyclopedia of Type Strains, Phase IV (KMG-IV): sequencing the most valuable type-strain genomes for metagenomic binning, comparative biology and taxonomic classification.</title>
        <authorList>
            <person name="Goeker M."/>
        </authorList>
    </citation>
    <scope>NUCLEOTIDE SEQUENCE</scope>
    <source>
        <strain evidence="1">DSM 23230</strain>
    </source>
</reference>
<keyword evidence="2" id="KW-1185">Reference proteome</keyword>
<dbReference type="Proteomes" id="UP000774000">
    <property type="component" value="Unassembled WGS sequence"/>
</dbReference>
<protein>
    <submittedName>
        <fullName evidence="1">Bacterioferritin</fullName>
        <ecNumber evidence="1">1.16.3.1</ecNumber>
    </submittedName>
</protein>
<comment type="caution">
    <text evidence="1">The sequence shown here is derived from an EMBL/GenBank/DDBJ whole genome shotgun (WGS) entry which is preliminary data.</text>
</comment>
<evidence type="ECO:0000313" key="1">
    <source>
        <dbReference type="EMBL" id="MBM7558075.1"/>
    </source>
</evidence>
<name>A0A938XZB6_9FIRM</name>
<evidence type="ECO:0000313" key="2">
    <source>
        <dbReference type="Proteomes" id="UP000774000"/>
    </source>
</evidence>
<dbReference type="RefSeq" id="WP_204703070.1">
    <property type="nucleotide sequence ID" value="NZ_JAFBDQ010000024.1"/>
</dbReference>
<accession>A0A938XZB6</accession>
<dbReference type="AlphaFoldDB" id="A0A938XZB6"/>
<keyword evidence="1" id="KW-0560">Oxidoreductase</keyword>